<proteinExistence type="predicted"/>
<dbReference type="SUPFAM" id="SSF63748">
    <property type="entry name" value="Tudor/PWWP/MBT"/>
    <property type="match status" value="1"/>
</dbReference>
<protein>
    <recommendedName>
        <fullName evidence="2">Tudor domain-containing protein</fullName>
    </recommendedName>
</protein>
<evidence type="ECO:0000313" key="3">
    <source>
        <dbReference type="EnsemblMetazoa" id="ENSAATROPP008040"/>
    </source>
</evidence>
<reference evidence="3" key="1">
    <citation type="submission" date="2024-04" db="UniProtKB">
        <authorList>
            <consortium name="EnsemblMetazoa"/>
        </authorList>
    </citation>
    <scope>IDENTIFICATION</scope>
    <source>
        <strain evidence="3">EBRO</strain>
    </source>
</reference>
<dbReference type="InterPro" id="IPR035437">
    <property type="entry name" value="SNase_OB-fold_sf"/>
</dbReference>
<dbReference type="Gene3D" id="2.40.50.90">
    <property type="match status" value="1"/>
</dbReference>
<dbReference type="SMART" id="SM00333">
    <property type="entry name" value="TUDOR"/>
    <property type="match status" value="1"/>
</dbReference>
<organism evidence="3 4">
    <name type="scientific">Anopheles atroparvus</name>
    <name type="common">European mosquito</name>
    <dbReference type="NCBI Taxonomy" id="41427"/>
    <lineage>
        <taxon>Eukaryota</taxon>
        <taxon>Metazoa</taxon>
        <taxon>Ecdysozoa</taxon>
        <taxon>Arthropoda</taxon>
        <taxon>Hexapoda</taxon>
        <taxon>Insecta</taxon>
        <taxon>Pterygota</taxon>
        <taxon>Neoptera</taxon>
        <taxon>Endopterygota</taxon>
        <taxon>Diptera</taxon>
        <taxon>Nematocera</taxon>
        <taxon>Culicoidea</taxon>
        <taxon>Culicidae</taxon>
        <taxon>Anophelinae</taxon>
        <taxon>Anopheles</taxon>
    </lineage>
</organism>
<name>A0AAG5DB10_ANOAO</name>
<feature type="compositionally biased region" description="Polar residues" evidence="1">
    <location>
        <begin position="59"/>
        <end position="76"/>
    </location>
</feature>
<sequence length="396" mass="45464">MPKTRNNFENLQPFRKASANVPQPFANRHENTPESRNTLENLQSFRKPPVHVQPPIGNQHESTAKTQPMTKANNAPASARSALPVGENVPSKNRIRGLPRRITCDHTNERLDAETPSSSEMDWINMLNRPKEAMTMKSIIPEPDLTPFAIPKGVLLVRILHVVNPNRIWVRCIAHQMPFEKLQNELNKYYKREYTQANARDYTWRMTEFQQGMYCAALWEGYWYRGIIVGPHMGGTVKVNLVDLGMAEFIDDRHIQYLQEDFSKPNVLAIRASLAFLKPRRPIWSRAESDHLERMLDKSEQFCANIVGYDEGHNAMDIVLQGAKMANVNKTFASEVDAQYVGKDQLTDEDVSCDMDGVSTTYLLQVETTSDFVYLFLVQIDAYRQRSRTINEKYPT</sequence>
<evidence type="ECO:0000259" key="2">
    <source>
        <dbReference type="SMART" id="SM00333"/>
    </source>
</evidence>
<dbReference type="Gene3D" id="2.30.30.140">
    <property type="match status" value="1"/>
</dbReference>
<dbReference type="PANTHER" id="PTHR22948:SF29">
    <property type="entry name" value="FI02030P-RELATED"/>
    <property type="match status" value="1"/>
</dbReference>
<keyword evidence="4" id="KW-1185">Reference proteome</keyword>
<dbReference type="Proteomes" id="UP000075880">
    <property type="component" value="Unassembled WGS sequence"/>
</dbReference>
<feature type="compositionally biased region" description="Polar residues" evidence="1">
    <location>
        <begin position="1"/>
        <end position="10"/>
    </location>
</feature>
<dbReference type="InterPro" id="IPR050621">
    <property type="entry name" value="Tudor_domain_containing"/>
</dbReference>
<feature type="domain" description="Tudor" evidence="2">
    <location>
        <begin position="207"/>
        <end position="263"/>
    </location>
</feature>
<dbReference type="PANTHER" id="PTHR22948">
    <property type="entry name" value="TUDOR DOMAIN CONTAINING PROTEIN"/>
    <property type="match status" value="1"/>
</dbReference>
<evidence type="ECO:0000313" key="4">
    <source>
        <dbReference type="Proteomes" id="UP000075880"/>
    </source>
</evidence>
<accession>A0AAG5DB10</accession>
<dbReference type="EnsemblMetazoa" id="ENSAATROPT008905">
    <property type="protein sequence ID" value="ENSAATROPP008040"/>
    <property type="gene ID" value="ENSAATROPG007257"/>
</dbReference>
<dbReference type="Pfam" id="PF00567">
    <property type="entry name" value="TUDOR"/>
    <property type="match status" value="1"/>
</dbReference>
<feature type="region of interest" description="Disordered" evidence="1">
    <location>
        <begin position="1"/>
        <end position="35"/>
    </location>
</feature>
<dbReference type="InterPro" id="IPR002999">
    <property type="entry name" value="Tudor"/>
</dbReference>
<dbReference type="GO" id="GO:0005737">
    <property type="term" value="C:cytoplasm"/>
    <property type="evidence" value="ECO:0007669"/>
    <property type="project" value="UniProtKB-ARBA"/>
</dbReference>
<evidence type="ECO:0000256" key="1">
    <source>
        <dbReference type="SAM" id="MobiDB-lite"/>
    </source>
</evidence>
<feature type="region of interest" description="Disordered" evidence="1">
    <location>
        <begin position="48"/>
        <end position="96"/>
    </location>
</feature>
<dbReference type="AlphaFoldDB" id="A0AAG5DB10"/>